<evidence type="ECO:0000259" key="1">
    <source>
        <dbReference type="Pfam" id="PF17766"/>
    </source>
</evidence>
<comment type="caution">
    <text evidence="2">The sequence shown here is derived from an EMBL/GenBank/DDBJ whole genome shotgun (WGS) entry which is preliminary data.</text>
</comment>
<protein>
    <recommendedName>
        <fullName evidence="1">Subtilisin-like protease fibronectin type-III domain-containing protein</fullName>
    </recommendedName>
</protein>
<accession>A0A835HSU8</accession>
<dbReference type="InterPro" id="IPR041469">
    <property type="entry name" value="Subtilisin-like_FN3"/>
</dbReference>
<gene>
    <name evidence="2" type="ORF">IFM89_037192</name>
</gene>
<evidence type="ECO:0000313" key="3">
    <source>
        <dbReference type="Proteomes" id="UP000631114"/>
    </source>
</evidence>
<dbReference type="Proteomes" id="UP000631114">
    <property type="component" value="Unassembled WGS sequence"/>
</dbReference>
<dbReference type="OrthoDB" id="206201at2759"/>
<reference evidence="2 3" key="1">
    <citation type="submission" date="2020-10" db="EMBL/GenBank/DDBJ databases">
        <title>The Coptis chinensis genome and diversification of protoberbering-type alkaloids.</title>
        <authorList>
            <person name="Wang B."/>
            <person name="Shu S."/>
            <person name="Song C."/>
            <person name="Liu Y."/>
        </authorList>
    </citation>
    <scope>NUCLEOTIDE SEQUENCE [LARGE SCALE GENOMIC DNA]</scope>
    <source>
        <strain evidence="2">HL-2020</strain>
        <tissue evidence="2">Leaf</tissue>
    </source>
</reference>
<sequence>MLCMTKVSSPSFIETTVLPSKLVFSPENHSLSYEVTFSALVDLKEGTFPQFGWIEWTDGHHNVRSPIAFARGMDLLSSI</sequence>
<dbReference type="Pfam" id="PF17766">
    <property type="entry name" value="fn3_6"/>
    <property type="match status" value="1"/>
</dbReference>
<feature type="domain" description="Subtilisin-like protease fibronectin type-III" evidence="1">
    <location>
        <begin position="6"/>
        <end position="68"/>
    </location>
</feature>
<keyword evidence="3" id="KW-1185">Reference proteome</keyword>
<name>A0A835HSU8_9MAGN</name>
<proteinExistence type="predicted"/>
<organism evidence="2 3">
    <name type="scientific">Coptis chinensis</name>
    <dbReference type="NCBI Taxonomy" id="261450"/>
    <lineage>
        <taxon>Eukaryota</taxon>
        <taxon>Viridiplantae</taxon>
        <taxon>Streptophyta</taxon>
        <taxon>Embryophyta</taxon>
        <taxon>Tracheophyta</taxon>
        <taxon>Spermatophyta</taxon>
        <taxon>Magnoliopsida</taxon>
        <taxon>Ranunculales</taxon>
        <taxon>Ranunculaceae</taxon>
        <taxon>Coptidoideae</taxon>
        <taxon>Coptis</taxon>
    </lineage>
</organism>
<dbReference type="EMBL" id="JADFTS010000006">
    <property type="protein sequence ID" value="KAF9603648.1"/>
    <property type="molecule type" value="Genomic_DNA"/>
</dbReference>
<evidence type="ECO:0000313" key="2">
    <source>
        <dbReference type="EMBL" id="KAF9603648.1"/>
    </source>
</evidence>
<dbReference type="AlphaFoldDB" id="A0A835HSU8"/>
<dbReference type="Gene3D" id="2.60.40.2310">
    <property type="match status" value="1"/>
</dbReference>